<dbReference type="EMBL" id="JBHUCX010000067">
    <property type="protein sequence ID" value="MFD1676519.1"/>
    <property type="molecule type" value="Genomic_DNA"/>
</dbReference>
<keyword evidence="3" id="KW-1185">Reference proteome</keyword>
<evidence type="ECO:0000313" key="2">
    <source>
        <dbReference type="EMBL" id="MFD1676519.1"/>
    </source>
</evidence>
<keyword evidence="1" id="KW-0472">Membrane</keyword>
<comment type="caution">
    <text evidence="2">The sequence shown here is derived from an EMBL/GenBank/DDBJ whole genome shotgun (WGS) entry which is preliminary data.</text>
</comment>
<reference evidence="3" key="1">
    <citation type="journal article" date="2019" name="Int. J. Syst. Evol. Microbiol.">
        <title>The Global Catalogue of Microorganisms (GCM) 10K type strain sequencing project: providing services to taxonomists for standard genome sequencing and annotation.</title>
        <authorList>
            <consortium name="The Broad Institute Genomics Platform"/>
            <consortium name="The Broad Institute Genome Sequencing Center for Infectious Disease"/>
            <person name="Wu L."/>
            <person name="Ma J."/>
        </authorList>
    </citation>
    <scope>NUCLEOTIDE SEQUENCE [LARGE SCALE GENOMIC DNA]</scope>
    <source>
        <strain evidence="3">CGMCC 1.12286</strain>
    </source>
</reference>
<dbReference type="RefSeq" id="WP_377944422.1">
    <property type="nucleotide sequence ID" value="NZ_JBHUCX010000067.1"/>
</dbReference>
<gene>
    <name evidence="2" type="ORF">ACFSB2_17610</name>
</gene>
<proteinExistence type="predicted"/>
<organism evidence="2 3">
    <name type="scientific">Alicyclobacillus fodiniaquatilis</name>
    <dbReference type="NCBI Taxonomy" id="1661150"/>
    <lineage>
        <taxon>Bacteria</taxon>
        <taxon>Bacillati</taxon>
        <taxon>Bacillota</taxon>
        <taxon>Bacilli</taxon>
        <taxon>Bacillales</taxon>
        <taxon>Alicyclobacillaceae</taxon>
        <taxon>Alicyclobacillus</taxon>
    </lineage>
</organism>
<sequence length="72" mass="8189">MCYEKVVQFASRIRTSSFGIRDGHVVTGIPTEPLFSTVTFVTAIAFVTTVTIITWYQNYSLINLILLWLCKI</sequence>
<evidence type="ECO:0000313" key="3">
    <source>
        <dbReference type="Proteomes" id="UP001597079"/>
    </source>
</evidence>
<protein>
    <submittedName>
        <fullName evidence="2">Uncharacterized protein</fullName>
    </submittedName>
</protein>
<dbReference type="Proteomes" id="UP001597079">
    <property type="component" value="Unassembled WGS sequence"/>
</dbReference>
<keyword evidence="1" id="KW-1133">Transmembrane helix</keyword>
<feature type="transmembrane region" description="Helical" evidence="1">
    <location>
        <begin position="34"/>
        <end position="56"/>
    </location>
</feature>
<evidence type="ECO:0000256" key="1">
    <source>
        <dbReference type="SAM" id="Phobius"/>
    </source>
</evidence>
<keyword evidence="1" id="KW-0812">Transmembrane</keyword>
<name>A0ABW4JKK1_9BACL</name>
<accession>A0ABW4JKK1</accession>